<dbReference type="SUPFAM" id="SSF48179">
    <property type="entry name" value="6-phosphogluconate dehydrogenase C-terminal domain-like"/>
    <property type="match status" value="1"/>
</dbReference>
<dbReference type="GO" id="GO:0004735">
    <property type="term" value="F:pyrroline-5-carboxylate reductase activity"/>
    <property type="evidence" value="ECO:0007669"/>
    <property type="project" value="UniProtKB-UniRule"/>
</dbReference>
<dbReference type="OrthoDB" id="9805754at2"/>
<dbReference type="AlphaFoldDB" id="A0A5J5E2B5"/>
<dbReference type="UniPathway" id="UPA00098">
    <property type="reaction ID" value="UER00361"/>
</dbReference>
<keyword evidence="2 4" id="KW-0521">NADP</keyword>
<evidence type="ECO:0000256" key="5">
    <source>
        <dbReference type="PIRSR" id="PIRSR000193-1"/>
    </source>
</evidence>
<dbReference type="PIRSF" id="PIRSF000193">
    <property type="entry name" value="Pyrrol-5-carb_rd"/>
    <property type="match status" value="1"/>
</dbReference>
<comment type="similarity">
    <text evidence="1 4">Belongs to the pyrroline-5-carboxylate reductase family.</text>
</comment>
<dbReference type="RefSeq" id="WP_150354256.1">
    <property type="nucleotide sequence ID" value="NZ_RZNZ01000013.1"/>
</dbReference>
<accession>A0A5J5E2B5</accession>
<keyword evidence="4" id="KW-0028">Amino-acid biosynthesis</keyword>
<evidence type="ECO:0000313" key="11">
    <source>
        <dbReference type="Proteomes" id="UP000374630"/>
    </source>
</evidence>
<dbReference type="Pfam" id="PF14748">
    <property type="entry name" value="P5CR_dimer"/>
    <property type="match status" value="1"/>
</dbReference>
<dbReference type="EMBL" id="RZOA01000013">
    <property type="protein sequence ID" value="KAA8822949.1"/>
    <property type="molecule type" value="Genomic_DNA"/>
</dbReference>
<dbReference type="PANTHER" id="PTHR11645:SF0">
    <property type="entry name" value="PYRROLINE-5-CARBOXYLATE REDUCTASE 3"/>
    <property type="match status" value="1"/>
</dbReference>
<dbReference type="Gene3D" id="3.40.50.720">
    <property type="entry name" value="NAD(P)-binding Rossmann-like Domain"/>
    <property type="match status" value="1"/>
</dbReference>
<evidence type="ECO:0000256" key="4">
    <source>
        <dbReference type="HAMAP-Rule" id="MF_01925"/>
    </source>
</evidence>
<comment type="caution">
    <text evidence="9">The sequence shown here is derived from an EMBL/GenBank/DDBJ whole genome shotgun (WGS) entry which is preliminary data.</text>
</comment>
<feature type="binding site" evidence="5">
    <location>
        <begin position="8"/>
        <end position="13"/>
    </location>
    <ligand>
        <name>NADP(+)</name>
        <dbReference type="ChEBI" id="CHEBI:58349"/>
    </ligand>
</feature>
<dbReference type="EMBL" id="RZNZ01000013">
    <property type="protein sequence ID" value="KAA8818815.1"/>
    <property type="molecule type" value="Genomic_DNA"/>
</dbReference>
<dbReference type="GO" id="GO:0005737">
    <property type="term" value="C:cytoplasm"/>
    <property type="evidence" value="ECO:0007669"/>
    <property type="project" value="UniProtKB-SubCell"/>
</dbReference>
<comment type="catalytic activity">
    <reaction evidence="4">
        <text>L-proline + NAD(+) = (S)-1-pyrroline-5-carboxylate + NADH + 2 H(+)</text>
        <dbReference type="Rhea" id="RHEA:14105"/>
        <dbReference type="ChEBI" id="CHEBI:15378"/>
        <dbReference type="ChEBI" id="CHEBI:17388"/>
        <dbReference type="ChEBI" id="CHEBI:57540"/>
        <dbReference type="ChEBI" id="CHEBI:57945"/>
        <dbReference type="ChEBI" id="CHEBI:60039"/>
        <dbReference type="EC" id="1.5.1.2"/>
    </reaction>
</comment>
<dbReference type="Proteomes" id="UP000374630">
    <property type="component" value="Unassembled WGS sequence"/>
</dbReference>
<sequence length="267" mass="28518">MAHSLYFIGGGNMVTAIIAAVRRKADQYPVDHIYVEEISQARIDALKADYGVEATTPESAPDADIVLIGVRPQDDVAGVAASVAKRFDPARTTVVSIVAGYTIDKLEDSLGKDFRLVRIIPNTLTTVDYGYSGAALNAKASKEDVDDFLNTFGKVLYVEERLIDVITGFYPPNIVYHFIDAYVDAGVLAGLPRDIARAIALDTLIGGTEFLKQRDVLPQVLLNINNSPGGVGITQAYTLNKTGFAAAIQSAVLAAVERTTALGANAK</sequence>
<feature type="domain" description="Pyrroline-5-carboxylate reductase catalytic N-terminal" evidence="6">
    <location>
        <begin position="7"/>
        <end position="100"/>
    </location>
</feature>
<comment type="function">
    <text evidence="4">Catalyzes the reduction of 1-pyrroline-5-carboxylate (PCA) to L-proline.</text>
</comment>
<comment type="catalytic activity">
    <reaction evidence="4">
        <text>L-proline + NADP(+) = (S)-1-pyrroline-5-carboxylate + NADPH + 2 H(+)</text>
        <dbReference type="Rhea" id="RHEA:14109"/>
        <dbReference type="ChEBI" id="CHEBI:15378"/>
        <dbReference type="ChEBI" id="CHEBI:17388"/>
        <dbReference type="ChEBI" id="CHEBI:57783"/>
        <dbReference type="ChEBI" id="CHEBI:58349"/>
        <dbReference type="ChEBI" id="CHEBI:60039"/>
        <dbReference type="EC" id="1.5.1.2"/>
    </reaction>
</comment>
<dbReference type="InterPro" id="IPR028939">
    <property type="entry name" value="P5C_Rdtase_cat_N"/>
</dbReference>
<protein>
    <recommendedName>
        <fullName evidence="4">Pyrroline-5-carboxylate reductase</fullName>
        <shortName evidence="4">P5C reductase</shortName>
        <shortName evidence="4">P5CR</shortName>
        <ecNumber evidence="4">1.5.1.2</ecNumber>
    </recommendedName>
    <alternativeName>
        <fullName evidence="4">PCA reductase</fullName>
    </alternativeName>
</protein>
<evidence type="ECO:0000256" key="2">
    <source>
        <dbReference type="ARBA" id="ARBA00022857"/>
    </source>
</evidence>
<evidence type="ECO:0000259" key="7">
    <source>
        <dbReference type="Pfam" id="PF14748"/>
    </source>
</evidence>
<comment type="pathway">
    <text evidence="4">Amino-acid biosynthesis; L-proline biosynthesis; L-proline from L-glutamate 5-semialdehyde: step 1/1.</text>
</comment>
<dbReference type="HAMAP" id="MF_01925">
    <property type="entry name" value="P5C_reductase"/>
    <property type="match status" value="1"/>
</dbReference>
<dbReference type="InterPro" id="IPR036291">
    <property type="entry name" value="NAD(P)-bd_dom_sf"/>
</dbReference>
<keyword evidence="4" id="KW-0963">Cytoplasm</keyword>
<reference evidence="10 11" key="1">
    <citation type="journal article" date="2019" name="Syst. Appl. Microbiol.">
        <title>Characterization of Bifidobacterium species in feaces of the Egyptian fruit bat: Description of B. vespertilionis sp. nov. and B. rousetti sp. nov.</title>
        <authorList>
            <person name="Modesto M."/>
            <person name="Satti M."/>
            <person name="Watanabe K."/>
            <person name="Puglisi E."/>
            <person name="Morelli L."/>
            <person name="Huang C.-H."/>
            <person name="Liou J.-S."/>
            <person name="Miyashita M."/>
            <person name="Tamura T."/>
            <person name="Saito S."/>
            <person name="Mori K."/>
            <person name="Huang L."/>
            <person name="Sciavilla P."/>
            <person name="Sandri C."/>
            <person name="Spiezio C."/>
            <person name="Vitali F."/>
            <person name="Cavalieri D."/>
            <person name="Perpetuini G."/>
            <person name="Tofalo R."/>
            <person name="Bonetti A."/>
            <person name="Arita M."/>
            <person name="Mattarelli P."/>
        </authorList>
    </citation>
    <scope>NUCLEOTIDE SEQUENCE [LARGE SCALE GENOMIC DNA]</scope>
    <source>
        <strain evidence="8 11">RST16</strain>
        <strain evidence="9 10">RST8</strain>
    </source>
</reference>
<dbReference type="EC" id="1.5.1.2" evidence="4"/>
<evidence type="ECO:0000313" key="9">
    <source>
        <dbReference type="EMBL" id="KAA8822949.1"/>
    </source>
</evidence>
<proteinExistence type="inferred from homology"/>
<dbReference type="Gene3D" id="1.10.3730.10">
    <property type="entry name" value="ProC C-terminal domain-like"/>
    <property type="match status" value="1"/>
</dbReference>
<dbReference type="SUPFAM" id="SSF51735">
    <property type="entry name" value="NAD(P)-binding Rossmann-fold domains"/>
    <property type="match status" value="1"/>
</dbReference>
<keyword evidence="3 4" id="KW-0560">Oxidoreductase</keyword>
<evidence type="ECO:0000256" key="1">
    <source>
        <dbReference type="ARBA" id="ARBA00005525"/>
    </source>
</evidence>
<organism evidence="9 10">
    <name type="scientific">Bifidobacterium vespertilionis</name>
    <dbReference type="NCBI Taxonomy" id="2562524"/>
    <lineage>
        <taxon>Bacteria</taxon>
        <taxon>Bacillati</taxon>
        <taxon>Actinomycetota</taxon>
        <taxon>Actinomycetes</taxon>
        <taxon>Bifidobacteriales</taxon>
        <taxon>Bifidobacteriaceae</taxon>
        <taxon>Bifidobacterium</taxon>
    </lineage>
</organism>
<evidence type="ECO:0000256" key="3">
    <source>
        <dbReference type="ARBA" id="ARBA00023002"/>
    </source>
</evidence>
<evidence type="ECO:0000313" key="10">
    <source>
        <dbReference type="Proteomes" id="UP000345527"/>
    </source>
</evidence>
<keyword evidence="11" id="KW-1185">Reference proteome</keyword>
<keyword evidence="4" id="KW-0641">Proline biosynthesis</keyword>
<gene>
    <name evidence="4" type="primary">proC</name>
    <name evidence="9" type="ORF">EM848_07160</name>
    <name evidence="8" type="ORF">EMO90_09100</name>
</gene>
<dbReference type="InterPro" id="IPR008927">
    <property type="entry name" value="6-PGluconate_DH-like_C_sf"/>
</dbReference>
<dbReference type="Proteomes" id="UP000345527">
    <property type="component" value="Unassembled WGS sequence"/>
</dbReference>
<dbReference type="PANTHER" id="PTHR11645">
    <property type="entry name" value="PYRROLINE-5-CARBOXYLATE REDUCTASE"/>
    <property type="match status" value="1"/>
</dbReference>
<dbReference type="InterPro" id="IPR029036">
    <property type="entry name" value="P5CR_dimer"/>
</dbReference>
<name>A0A5J5E2B5_9BIFI</name>
<dbReference type="GO" id="GO:0055129">
    <property type="term" value="P:L-proline biosynthetic process"/>
    <property type="evidence" value="ECO:0007669"/>
    <property type="project" value="UniProtKB-UniRule"/>
</dbReference>
<feature type="domain" description="Pyrroline-5-carboxylate reductase dimerisation" evidence="7">
    <location>
        <begin position="165"/>
        <end position="260"/>
    </location>
</feature>
<dbReference type="Pfam" id="PF03807">
    <property type="entry name" value="F420_oxidored"/>
    <property type="match status" value="1"/>
</dbReference>
<evidence type="ECO:0000313" key="8">
    <source>
        <dbReference type="EMBL" id="KAA8818815.1"/>
    </source>
</evidence>
<comment type="subcellular location">
    <subcellularLocation>
        <location evidence="4">Cytoplasm</location>
    </subcellularLocation>
</comment>
<evidence type="ECO:0000259" key="6">
    <source>
        <dbReference type="Pfam" id="PF03807"/>
    </source>
</evidence>
<dbReference type="InterPro" id="IPR000304">
    <property type="entry name" value="Pyrroline-COOH_reductase"/>
</dbReference>